<dbReference type="Pfam" id="PF02545">
    <property type="entry name" value="Maf"/>
    <property type="match status" value="1"/>
</dbReference>
<dbReference type="GO" id="GO:0005737">
    <property type="term" value="C:cytoplasm"/>
    <property type="evidence" value="ECO:0007669"/>
    <property type="project" value="UniProtKB-SubCell"/>
</dbReference>
<evidence type="ECO:0000313" key="10">
    <source>
        <dbReference type="EMBL" id="QBF81487.1"/>
    </source>
</evidence>
<evidence type="ECO:0000256" key="1">
    <source>
        <dbReference type="ARBA" id="ARBA00004496"/>
    </source>
</evidence>
<evidence type="ECO:0000256" key="8">
    <source>
        <dbReference type="ARBA" id="ARBA00068163"/>
    </source>
</evidence>
<dbReference type="GO" id="GO:0047429">
    <property type="term" value="F:nucleoside triphosphate diphosphatase activity"/>
    <property type="evidence" value="ECO:0007669"/>
    <property type="project" value="InterPro"/>
</dbReference>
<evidence type="ECO:0000313" key="11">
    <source>
        <dbReference type="Proteomes" id="UP000291106"/>
    </source>
</evidence>
<feature type="site" description="Important for substrate specificity" evidence="9">
    <location>
        <position position="13"/>
    </location>
</feature>
<gene>
    <name evidence="10" type="ORF">EXU30_01330</name>
</gene>
<comment type="function">
    <text evidence="6 9">Nucleoside triphosphate pyrophosphatase that hydrolyzes 7-methyl-GTP (m(7)GTP). May have a dual role in cell division arrest and in preventing the incorporation of modified nucleotides into cellular nucleic acids.</text>
</comment>
<dbReference type="PANTHER" id="PTHR43213:SF10">
    <property type="entry name" value="7-METHYL-GTP PYROPHOSPHATASE"/>
    <property type="match status" value="1"/>
</dbReference>
<evidence type="ECO:0000256" key="7">
    <source>
        <dbReference type="ARBA" id="ARBA00060749"/>
    </source>
</evidence>
<name>A0A411PD13_9GAMM</name>
<reference evidence="10 11" key="1">
    <citation type="submission" date="2019-02" db="EMBL/GenBank/DDBJ databases">
        <title>Shewanella sp. D4-2 isolated from Dokdo Island.</title>
        <authorList>
            <person name="Baek K."/>
        </authorList>
    </citation>
    <scope>NUCLEOTIDE SEQUENCE [LARGE SCALE GENOMIC DNA]</scope>
    <source>
        <strain evidence="10 11">D4-2</strain>
    </source>
</reference>
<dbReference type="EMBL" id="CP036200">
    <property type="protein sequence ID" value="QBF81487.1"/>
    <property type="molecule type" value="Genomic_DNA"/>
</dbReference>
<dbReference type="Proteomes" id="UP000291106">
    <property type="component" value="Chromosome"/>
</dbReference>
<evidence type="ECO:0000256" key="4">
    <source>
        <dbReference type="ARBA" id="ARBA00023080"/>
    </source>
</evidence>
<dbReference type="EC" id="3.6.1.-" evidence="9"/>
<keyword evidence="4 9" id="KW-0546">Nucleotide metabolism</keyword>
<dbReference type="Gene3D" id="3.90.950.10">
    <property type="match status" value="1"/>
</dbReference>
<evidence type="ECO:0000256" key="6">
    <source>
        <dbReference type="ARBA" id="ARBA00053369"/>
    </source>
</evidence>
<evidence type="ECO:0000256" key="5">
    <source>
        <dbReference type="ARBA" id="ARBA00050213"/>
    </source>
</evidence>
<comment type="catalytic activity">
    <reaction evidence="5 9">
        <text>N(7)-methyl-GTP + H2O = N(7)-methyl-GMP + diphosphate + H(+)</text>
        <dbReference type="Rhea" id="RHEA:58744"/>
        <dbReference type="ChEBI" id="CHEBI:15377"/>
        <dbReference type="ChEBI" id="CHEBI:15378"/>
        <dbReference type="ChEBI" id="CHEBI:33019"/>
        <dbReference type="ChEBI" id="CHEBI:58285"/>
        <dbReference type="ChEBI" id="CHEBI:87133"/>
    </reaction>
</comment>
<comment type="similarity">
    <text evidence="7 9">Belongs to the Maf family. YceF subfamily.</text>
</comment>
<dbReference type="AlphaFoldDB" id="A0A411PD13"/>
<dbReference type="CDD" id="cd00555">
    <property type="entry name" value="Maf"/>
    <property type="match status" value="1"/>
</dbReference>
<keyword evidence="2 9" id="KW-0963">Cytoplasm</keyword>
<evidence type="ECO:0000256" key="2">
    <source>
        <dbReference type="ARBA" id="ARBA00022490"/>
    </source>
</evidence>
<evidence type="ECO:0000256" key="9">
    <source>
        <dbReference type="HAMAP-Rule" id="MF_00528"/>
    </source>
</evidence>
<sequence length="205" mass="22149">MKAKLTLGSSSVYRQQLLAKLNLEFDCLSPDIDESPLTGESPTALVERLAIEKAKAVAKMCLEKPSNGTSAEKPKHLVIGSDQVAVINGEIIGKPLTHENAVKQLLSASGKAITFYTGLAVLDVNKNTVHSCIEPFTVHFRQLTKAQVENYVSAEQPLYCAGSFKSEGLGIALFDKLEGDDPNTLIGLPLIKLIDLLSQHDVHVL</sequence>
<keyword evidence="3 9" id="KW-0378">Hydrolase</keyword>
<evidence type="ECO:0000256" key="3">
    <source>
        <dbReference type="ARBA" id="ARBA00022801"/>
    </source>
</evidence>
<keyword evidence="11" id="KW-1185">Reference proteome</keyword>
<dbReference type="PANTHER" id="PTHR43213">
    <property type="entry name" value="BIFUNCTIONAL DTTP/UTP PYROPHOSPHATASE/METHYLTRANSFERASE PROTEIN-RELATED"/>
    <property type="match status" value="1"/>
</dbReference>
<dbReference type="GO" id="GO:0009117">
    <property type="term" value="P:nucleotide metabolic process"/>
    <property type="evidence" value="ECO:0007669"/>
    <property type="project" value="UniProtKB-KW"/>
</dbReference>
<comment type="cofactor">
    <cofactor evidence="9">
        <name>a divalent metal cation</name>
        <dbReference type="ChEBI" id="CHEBI:60240"/>
    </cofactor>
</comment>
<dbReference type="FunFam" id="3.90.950.10:FF:000005">
    <property type="entry name" value="7-methyl-GTP pyrophosphatase"/>
    <property type="match status" value="1"/>
</dbReference>
<dbReference type="InterPro" id="IPR029001">
    <property type="entry name" value="ITPase-like_fam"/>
</dbReference>
<proteinExistence type="inferred from homology"/>
<comment type="subcellular location">
    <subcellularLocation>
        <location evidence="1 9">Cytoplasm</location>
    </subcellularLocation>
</comment>
<dbReference type="PIRSF" id="PIRSF006305">
    <property type="entry name" value="Maf"/>
    <property type="match status" value="1"/>
</dbReference>
<dbReference type="OrthoDB" id="9813694at2"/>
<dbReference type="NCBIfam" id="TIGR00172">
    <property type="entry name" value="maf"/>
    <property type="match status" value="1"/>
</dbReference>
<dbReference type="SUPFAM" id="SSF52972">
    <property type="entry name" value="ITPase-like"/>
    <property type="match status" value="1"/>
</dbReference>
<feature type="active site" description="Proton acceptor" evidence="9">
    <location>
        <position position="82"/>
    </location>
</feature>
<accession>A0A411PD13</accession>
<feature type="site" description="Important for substrate specificity" evidence="9">
    <location>
        <position position="167"/>
    </location>
</feature>
<dbReference type="RefSeq" id="WP_130597461.1">
    <property type="nucleotide sequence ID" value="NZ_CP036200.1"/>
</dbReference>
<dbReference type="InterPro" id="IPR003697">
    <property type="entry name" value="Maf-like"/>
</dbReference>
<comment type="caution">
    <text evidence="9">Lacks conserved residue(s) required for the propagation of feature annotation.</text>
</comment>
<dbReference type="HAMAP" id="MF_00528">
    <property type="entry name" value="Maf"/>
    <property type="match status" value="1"/>
</dbReference>
<protein>
    <recommendedName>
        <fullName evidence="8 9">7-methyl-GTP pyrophosphatase</fullName>
        <shortName evidence="9">m(7)GTP pyrophosphatase</shortName>
        <ecNumber evidence="9">3.6.1.-</ecNumber>
    </recommendedName>
</protein>
<feature type="site" description="Important for substrate specificity" evidence="9">
    <location>
        <position position="83"/>
    </location>
</feature>
<organism evidence="10 11">
    <name type="scientific">Shewanella maritima</name>
    <dbReference type="NCBI Taxonomy" id="2520507"/>
    <lineage>
        <taxon>Bacteria</taxon>
        <taxon>Pseudomonadati</taxon>
        <taxon>Pseudomonadota</taxon>
        <taxon>Gammaproteobacteria</taxon>
        <taxon>Alteromonadales</taxon>
        <taxon>Shewanellaceae</taxon>
        <taxon>Shewanella</taxon>
    </lineage>
</organism>
<dbReference type="KEGG" id="smai:EXU30_01330"/>